<dbReference type="AlphaFoldDB" id="A0AAP2DXX5"/>
<proteinExistence type="predicted"/>
<comment type="caution">
    <text evidence="1">The sequence shown here is derived from an EMBL/GenBank/DDBJ whole genome shotgun (WGS) entry which is preliminary data.</text>
</comment>
<accession>A0AAP2DXX5</accession>
<evidence type="ECO:0000313" key="2">
    <source>
        <dbReference type="Proteomes" id="UP001319080"/>
    </source>
</evidence>
<evidence type="ECO:0000313" key="1">
    <source>
        <dbReference type="EMBL" id="MBT1709401.1"/>
    </source>
</evidence>
<reference evidence="1 2" key="1">
    <citation type="submission" date="2021-05" db="EMBL/GenBank/DDBJ databases">
        <title>A Polyphasic approach of four new species of the genus Ohtaekwangia: Ohtaekwangia histidinii sp. nov., Ohtaekwangia cretensis sp. nov., Ohtaekwangia indiensis sp. nov., Ohtaekwangia reichenbachii sp. nov. from diverse environment.</title>
        <authorList>
            <person name="Octaviana S."/>
        </authorList>
    </citation>
    <scope>NUCLEOTIDE SEQUENCE [LARGE SCALE GENOMIC DNA]</scope>
    <source>
        <strain evidence="1 2">PWU5</strain>
    </source>
</reference>
<dbReference type="InterPro" id="IPR041916">
    <property type="entry name" value="Anti_sigma_zinc_sf"/>
</dbReference>
<gene>
    <name evidence="1" type="ORF">KK062_14255</name>
</gene>
<sequence length="180" mass="20508">MSCEKYLQDIYLYDELSPQAQEVIDEHVLTCTDCRTLLEEVQQQSAWVRHASFAPPEARHPQQLTDAILARIERPARRATLVTMLLAPMDSLFVRYSLAAVSVGLLVLFLSEQQNGPVVVKTMRRPAASATLNTNDFLQPYTQEKEQRPPAPPSWYQCLRDESCVGTFLETRKQRKLSSL</sequence>
<name>A0AAP2DXX5_9BACT</name>
<dbReference type="Gene3D" id="1.10.10.1320">
    <property type="entry name" value="Anti-sigma factor, zinc-finger domain"/>
    <property type="match status" value="1"/>
</dbReference>
<dbReference type="Proteomes" id="UP001319080">
    <property type="component" value="Unassembled WGS sequence"/>
</dbReference>
<protein>
    <submittedName>
        <fullName evidence="1">Zf-HC2 domain-containing protein</fullName>
    </submittedName>
</protein>
<organism evidence="1 2">
    <name type="scientific">Dawidia cretensis</name>
    <dbReference type="NCBI Taxonomy" id="2782350"/>
    <lineage>
        <taxon>Bacteria</taxon>
        <taxon>Pseudomonadati</taxon>
        <taxon>Bacteroidota</taxon>
        <taxon>Cytophagia</taxon>
        <taxon>Cytophagales</taxon>
        <taxon>Chryseotaleaceae</taxon>
        <taxon>Dawidia</taxon>
    </lineage>
</organism>
<keyword evidence="2" id="KW-1185">Reference proteome</keyword>
<dbReference type="EMBL" id="JAHESE010000013">
    <property type="protein sequence ID" value="MBT1709401.1"/>
    <property type="molecule type" value="Genomic_DNA"/>
</dbReference>
<dbReference type="RefSeq" id="WP_254084981.1">
    <property type="nucleotide sequence ID" value="NZ_JAHESE010000013.1"/>
</dbReference>